<proteinExistence type="inferred from homology"/>
<dbReference type="STRING" id="1569628.A0A316URT5"/>
<dbReference type="InterPro" id="IPR016024">
    <property type="entry name" value="ARM-type_fold"/>
</dbReference>
<name>A0A316URT5_9BASI</name>
<sequence>MSGILHPPPSESELELLSFLSSDNWQVRQVALSNLAGFSAKTHPRRGLLLLQQDKLDVLSDLKRLTMDLTPTAHDAFSCLINLSDSILVSRRIATPDYLSFLVTYIFHPSSLLADLASMLLSNLTKLDSAVKQLVEMKLPGSSLGMPDEELTALELLLAAFDQGATVKASASSAAIEEMKKRAGSAMSSGNAAAAEEAMKNEPKSAAAQAEGDERKSHCNFLASVFANVTVTPSGREYFTTPLTPPDCASIPLGRLFPYTEHPDLIRRGGVISSLKNALFVKSAHPALVAAPASGSDMTPPLVRPAAVESSTLDVLPALLLPLCDGSLFSGLDDEEQLSLPDELQFLEGEGEGKHVERDSALRGMLVESLLLLGTTLYGRRCMRERGVYVVVRELHKKEHDEQIGESILRLVNLLKREESAATLADAEGGDDDEGEDGQKSKDQKAIDELIGAEQVKEDDEDDLVIEEL</sequence>
<comment type="similarity">
    <text evidence="1">Belongs to the HGH1 family.</text>
</comment>
<dbReference type="RefSeq" id="XP_025362306.1">
    <property type="nucleotide sequence ID" value="XM_025506122.1"/>
</dbReference>
<gene>
    <name evidence="5" type="ORF">BDZ90DRAFT_232100</name>
</gene>
<evidence type="ECO:0000256" key="1">
    <source>
        <dbReference type="ARBA" id="ARBA00006712"/>
    </source>
</evidence>
<dbReference type="GeneID" id="37027945"/>
<dbReference type="InterPro" id="IPR007205">
    <property type="entry name" value="Protein_HGH1_N"/>
</dbReference>
<dbReference type="SUPFAM" id="SSF48371">
    <property type="entry name" value="ARM repeat"/>
    <property type="match status" value="1"/>
</dbReference>
<feature type="compositionally biased region" description="Low complexity" evidence="2">
    <location>
        <begin position="187"/>
        <end position="196"/>
    </location>
</feature>
<accession>A0A316URT5</accession>
<dbReference type="PANTHER" id="PTHR13387">
    <property type="entry name" value="PROTEIN HGH1 HOMOLOG"/>
    <property type="match status" value="1"/>
</dbReference>
<dbReference type="AlphaFoldDB" id="A0A316URT5"/>
<evidence type="ECO:0000259" key="4">
    <source>
        <dbReference type="Pfam" id="PF04064"/>
    </source>
</evidence>
<dbReference type="PANTHER" id="PTHR13387:SF9">
    <property type="entry name" value="PROTEIN HGH1 HOMOLOG"/>
    <property type="match status" value="1"/>
</dbReference>
<keyword evidence="6" id="KW-1185">Reference proteome</keyword>
<feature type="region of interest" description="Disordered" evidence="2">
    <location>
        <begin position="423"/>
        <end position="446"/>
    </location>
</feature>
<dbReference type="Proteomes" id="UP000245884">
    <property type="component" value="Unassembled WGS sequence"/>
</dbReference>
<dbReference type="InterPro" id="IPR039717">
    <property type="entry name" value="Hgh1"/>
</dbReference>
<feature type="domain" description="Protein HGH1 C-terminal" evidence="4">
    <location>
        <begin position="369"/>
        <end position="421"/>
    </location>
</feature>
<dbReference type="InterPro" id="IPR007206">
    <property type="entry name" value="Protein_HGH1_C"/>
</dbReference>
<evidence type="ECO:0000259" key="3">
    <source>
        <dbReference type="Pfam" id="PF04063"/>
    </source>
</evidence>
<dbReference type="Pfam" id="PF04064">
    <property type="entry name" value="DUF384"/>
    <property type="match status" value="1"/>
</dbReference>
<evidence type="ECO:0000256" key="2">
    <source>
        <dbReference type="SAM" id="MobiDB-lite"/>
    </source>
</evidence>
<dbReference type="OrthoDB" id="338814at2759"/>
<dbReference type="Pfam" id="PF04063">
    <property type="entry name" value="DUF383"/>
    <property type="match status" value="1"/>
</dbReference>
<feature type="compositionally biased region" description="Basic and acidic residues" evidence="2">
    <location>
        <begin position="437"/>
        <end position="446"/>
    </location>
</feature>
<feature type="region of interest" description="Disordered" evidence="2">
    <location>
        <begin position="187"/>
        <end position="212"/>
    </location>
</feature>
<feature type="domain" description="Protein HGH1 N-terminal" evidence="3">
    <location>
        <begin position="106"/>
        <end position="350"/>
    </location>
</feature>
<protein>
    <recommendedName>
        <fullName evidence="7">Protein HGH1 homolog</fullName>
    </recommendedName>
</protein>
<dbReference type="EMBL" id="KZ819667">
    <property type="protein sequence ID" value="PWN27694.1"/>
    <property type="molecule type" value="Genomic_DNA"/>
</dbReference>
<reference evidence="5 6" key="1">
    <citation type="journal article" date="2018" name="Mol. Biol. Evol.">
        <title>Broad Genomic Sampling Reveals a Smut Pathogenic Ancestry of the Fungal Clade Ustilaginomycotina.</title>
        <authorList>
            <person name="Kijpornyongpan T."/>
            <person name="Mondo S.J."/>
            <person name="Barry K."/>
            <person name="Sandor L."/>
            <person name="Lee J."/>
            <person name="Lipzen A."/>
            <person name="Pangilinan J."/>
            <person name="LaButti K."/>
            <person name="Hainaut M."/>
            <person name="Henrissat B."/>
            <person name="Grigoriev I.V."/>
            <person name="Spatafora J.W."/>
            <person name="Aime M.C."/>
        </authorList>
    </citation>
    <scope>NUCLEOTIDE SEQUENCE [LARGE SCALE GENOMIC DNA]</scope>
    <source>
        <strain evidence="5 6">MCA 5214</strain>
    </source>
</reference>
<organism evidence="5 6">
    <name type="scientific">Jaminaea rosea</name>
    <dbReference type="NCBI Taxonomy" id="1569628"/>
    <lineage>
        <taxon>Eukaryota</taxon>
        <taxon>Fungi</taxon>
        <taxon>Dikarya</taxon>
        <taxon>Basidiomycota</taxon>
        <taxon>Ustilaginomycotina</taxon>
        <taxon>Exobasidiomycetes</taxon>
        <taxon>Microstromatales</taxon>
        <taxon>Microstromatales incertae sedis</taxon>
        <taxon>Jaminaea</taxon>
    </lineage>
</organism>
<evidence type="ECO:0000313" key="5">
    <source>
        <dbReference type="EMBL" id="PWN27694.1"/>
    </source>
</evidence>
<evidence type="ECO:0000313" key="6">
    <source>
        <dbReference type="Proteomes" id="UP000245884"/>
    </source>
</evidence>
<evidence type="ECO:0008006" key="7">
    <source>
        <dbReference type="Google" id="ProtNLM"/>
    </source>
</evidence>